<evidence type="ECO:0000259" key="11">
    <source>
        <dbReference type="PROSITE" id="PS50011"/>
    </source>
</evidence>
<dbReference type="InterPro" id="IPR011009">
    <property type="entry name" value="Kinase-like_dom_sf"/>
</dbReference>
<sequence>MKAAPGVAFNNRYRLVRQIAVGGMGEVWVARDESLARDIAVKVLKPEFVGNPDFLARFRTEARNAASLSHANIAQLYDYGEQGGSAYLVMELVGGEPMSDLLEREPVLPAARLLSILAQTARALHAAHVGGVVHRDIKPGNILLEHTGEVKITDFGVSLAANQIPMTAAGMVMGTAQYLSPEQAVGRPATGASDIYALGIVAYEAVAGNRPFTGKTPVDIAVAHVNEAVPPLPKNVHPDLVAIIMKMLAKDPLERPRSGAALAHTFEDIARTIADNPWPVGKKPDHLALDPTRHHVIEDTGPQILRRPPHSAPSVDHTGPRPERAVAPSSPFTDGGPGSVPARATPQSRPAAGAGVDSPITPVGSSSAPAGASHRRPGQRDASGGGQRGPSSSNSRRAHQAAKLNAQAQSAQSAPASSRPRLNPADYDELGATRPRGQLSDLRNARINDARAAARTAGSASAGSGSGRIPHAQSGGLGGSSSRPSRVPPGSQGLLDRVRSLGWFTLGLITVVALIMLATLIKGLVSPGASTTGSADHVPYWTRPVEFISALPTSQHDDSLGGSFGVTLTGKDVQW</sequence>
<keyword evidence="13" id="KW-1185">Reference proteome</keyword>
<dbReference type="SUPFAM" id="SSF56112">
    <property type="entry name" value="Protein kinase-like (PK-like)"/>
    <property type="match status" value="1"/>
</dbReference>
<dbReference type="FunFam" id="1.10.510.10:FF:000021">
    <property type="entry name" value="Serine/threonine protein kinase"/>
    <property type="match status" value="1"/>
</dbReference>
<dbReference type="InterPro" id="IPR000719">
    <property type="entry name" value="Prot_kinase_dom"/>
</dbReference>
<dbReference type="Pfam" id="PF00069">
    <property type="entry name" value="Pkinase"/>
    <property type="match status" value="1"/>
</dbReference>
<dbReference type="InterPro" id="IPR008271">
    <property type="entry name" value="Ser/Thr_kinase_AS"/>
</dbReference>
<evidence type="ECO:0000256" key="9">
    <source>
        <dbReference type="SAM" id="MobiDB-lite"/>
    </source>
</evidence>
<dbReference type="SMART" id="SM00220">
    <property type="entry name" value="S_TKc"/>
    <property type="match status" value="1"/>
</dbReference>
<dbReference type="PANTHER" id="PTHR43289">
    <property type="entry name" value="MITOGEN-ACTIVATED PROTEIN KINASE KINASE KINASE 20-RELATED"/>
    <property type="match status" value="1"/>
</dbReference>
<keyword evidence="6" id="KW-0067">ATP-binding</keyword>
<gene>
    <name evidence="12" type="ordered locus">Jden_0171</name>
</gene>
<evidence type="ECO:0000256" key="2">
    <source>
        <dbReference type="ARBA" id="ARBA00022527"/>
    </source>
</evidence>
<evidence type="ECO:0000256" key="5">
    <source>
        <dbReference type="ARBA" id="ARBA00022777"/>
    </source>
</evidence>
<dbReference type="Gene3D" id="3.30.200.20">
    <property type="entry name" value="Phosphorylase Kinase, domain 1"/>
    <property type="match status" value="1"/>
</dbReference>
<keyword evidence="10" id="KW-1133">Transmembrane helix</keyword>
<dbReference type="RefSeq" id="WP_012805950.1">
    <property type="nucleotide sequence ID" value="NC_013174.1"/>
</dbReference>
<feature type="domain" description="Protein kinase" evidence="11">
    <location>
        <begin position="13"/>
        <end position="267"/>
    </location>
</feature>
<keyword evidence="10" id="KW-0472">Membrane</keyword>
<proteinExistence type="predicted"/>
<evidence type="ECO:0000256" key="10">
    <source>
        <dbReference type="SAM" id="Phobius"/>
    </source>
</evidence>
<dbReference type="PANTHER" id="PTHR43289:SF6">
    <property type="entry name" value="SERINE_THREONINE-PROTEIN KINASE NEKL-3"/>
    <property type="match status" value="1"/>
</dbReference>
<dbReference type="Proteomes" id="UP000000628">
    <property type="component" value="Chromosome"/>
</dbReference>
<accession>C7QYJ8</accession>
<dbReference type="EC" id="2.7.11.1" evidence="1"/>
<evidence type="ECO:0000313" key="13">
    <source>
        <dbReference type="Proteomes" id="UP000000628"/>
    </source>
</evidence>
<protein>
    <recommendedName>
        <fullName evidence="1">non-specific serine/threonine protein kinase</fullName>
        <ecNumber evidence="1">2.7.11.1</ecNumber>
    </recommendedName>
</protein>
<dbReference type="GO" id="GO:0004674">
    <property type="term" value="F:protein serine/threonine kinase activity"/>
    <property type="evidence" value="ECO:0007669"/>
    <property type="project" value="UniProtKB-KW"/>
</dbReference>
<dbReference type="GO" id="GO:0045717">
    <property type="term" value="P:negative regulation of fatty acid biosynthetic process"/>
    <property type="evidence" value="ECO:0007669"/>
    <property type="project" value="UniProtKB-ARBA"/>
</dbReference>
<dbReference type="PROSITE" id="PS00108">
    <property type="entry name" value="PROTEIN_KINASE_ST"/>
    <property type="match status" value="1"/>
</dbReference>
<keyword evidence="5 12" id="KW-0418">Kinase</keyword>
<dbReference type="eggNOG" id="COG0515">
    <property type="taxonomic scope" value="Bacteria"/>
</dbReference>
<dbReference type="KEGG" id="jde:Jden_0171"/>
<dbReference type="HOGENOM" id="CLU_000288_63_44_11"/>
<name>C7QYJ8_JONDD</name>
<evidence type="ECO:0000256" key="4">
    <source>
        <dbReference type="ARBA" id="ARBA00022741"/>
    </source>
</evidence>
<evidence type="ECO:0000256" key="1">
    <source>
        <dbReference type="ARBA" id="ARBA00012513"/>
    </source>
</evidence>
<comment type="catalytic activity">
    <reaction evidence="7">
        <text>L-threonyl-[protein] + ATP = O-phospho-L-threonyl-[protein] + ADP + H(+)</text>
        <dbReference type="Rhea" id="RHEA:46608"/>
        <dbReference type="Rhea" id="RHEA-COMP:11060"/>
        <dbReference type="Rhea" id="RHEA-COMP:11605"/>
        <dbReference type="ChEBI" id="CHEBI:15378"/>
        <dbReference type="ChEBI" id="CHEBI:30013"/>
        <dbReference type="ChEBI" id="CHEBI:30616"/>
        <dbReference type="ChEBI" id="CHEBI:61977"/>
        <dbReference type="ChEBI" id="CHEBI:456216"/>
        <dbReference type="EC" id="2.7.11.1"/>
    </reaction>
</comment>
<evidence type="ECO:0000256" key="8">
    <source>
        <dbReference type="ARBA" id="ARBA00048679"/>
    </source>
</evidence>
<keyword evidence="3" id="KW-0808">Transferase</keyword>
<feature type="transmembrane region" description="Helical" evidence="10">
    <location>
        <begin position="501"/>
        <end position="521"/>
    </location>
</feature>
<keyword evidence="2 12" id="KW-0723">Serine/threonine-protein kinase</keyword>
<keyword evidence="10" id="KW-0812">Transmembrane</keyword>
<evidence type="ECO:0000256" key="7">
    <source>
        <dbReference type="ARBA" id="ARBA00047899"/>
    </source>
</evidence>
<organism evidence="12 13">
    <name type="scientific">Jonesia denitrificans (strain ATCC 14870 / DSM 20603 / BCRC 15368 / CIP 55.134 / JCM 11481 / NBRC 15587 / NCTC 10816 / Prevot 55134)</name>
    <name type="common">Listeria denitrificans</name>
    <dbReference type="NCBI Taxonomy" id="471856"/>
    <lineage>
        <taxon>Bacteria</taxon>
        <taxon>Bacillati</taxon>
        <taxon>Actinomycetota</taxon>
        <taxon>Actinomycetes</taxon>
        <taxon>Micrococcales</taxon>
        <taxon>Jonesiaceae</taxon>
        <taxon>Jonesia</taxon>
    </lineage>
</organism>
<evidence type="ECO:0000313" key="12">
    <source>
        <dbReference type="EMBL" id="ACV07845.1"/>
    </source>
</evidence>
<keyword evidence="4" id="KW-0547">Nucleotide-binding</keyword>
<feature type="compositionally biased region" description="Low complexity" evidence="9">
    <location>
        <begin position="401"/>
        <end position="418"/>
    </location>
</feature>
<feature type="compositionally biased region" description="Low complexity" evidence="9">
    <location>
        <begin position="480"/>
        <end position="491"/>
    </location>
</feature>
<feature type="region of interest" description="Disordered" evidence="9">
    <location>
        <begin position="300"/>
        <end position="491"/>
    </location>
</feature>
<dbReference type="Gene3D" id="1.10.510.10">
    <property type="entry name" value="Transferase(Phosphotransferase) domain 1"/>
    <property type="match status" value="1"/>
</dbReference>
<dbReference type="EMBL" id="CP001706">
    <property type="protein sequence ID" value="ACV07845.1"/>
    <property type="molecule type" value="Genomic_DNA"/>
</dbReference>
<evidence type="ECO:0000256" key="6">
    <source>
        <dbReference type="ARBA" id="ARBA00022840"/>
    </source>
</evidence>
<dbReference type="CDD" id="cd14014">
    <property type="entry name" value="STKc_PknB_like"/>
    <property type="match status" value="1"/>
</dbReference>
<dbReference type="STRING" id="471856.Jden_0171"/>
<dbReference type="GO" id="GO:0005524">
    <property type="term" value="F:ATP binding"/>
    <property type="evidence" value="ECO:0007669"/>
    <property type="project" value="UniProtKB-KW"/>
</dbReference>
<dbReference type="PROSITE" id="PS50011">
    <property type="entry name" value="PROTEIN_KINASE_DOM"/>
    <property type="match status" value="1"/>
</dbReference>
<comment type="catalytic activity">
    <reaction evidence="8">
        <text>L-seryl-[protein] + ATP = O-phospho-L-seryl-[protein] + ADP + H(+)</text>
        <dbReference type="Rhea" id="RHEA:17989"/>
        <dbReference type="Rhea" id="RHEA-COMP:9863"/>
        <dbReference type="Rhea" id="RHEA-COMP:11604"/>
        <dbReference type="ChEBI" id="CHEBI:15378"/>
        <dbReference type="ChEBI" id="CHEBI:29999"/>
        <dbReference type="ChEBI" id="CHEBI:30616"/>
        <dbReference type="ChEBI" id="CHEBI:83421"/>
        <dbReference type="ChEBI" id="CHEBI:456216"/>
        <dbReference type="EC" id="2.7.11.1"/>
    </reaction>
</comment>
<evidence type="ECO:0000256" key="3">
    <source>
        <dbReference type="ARBA" id="ARBA00022679"/>
    </source>
</evidence>
<dbReference type="OrthoDB" id="9762169at2"/>
<dbReference type="AlphaFoldDB" id="C7QYJ8"/>
<reference evidence="12 13" key="1">
    <citation type="journal article" date="2009" name="Stand. Genomic Sci.">
        <title>Complete genome sequence of Jonesia denitrificans type strain (Prevot 55134).</title>
        <authorList>
            <person name="Pukall R."/>
            <person name="Gehrich-Schroter G."/>
            <person name="Lapidus A."/>
            <person name="Nolan M."/>
            <person name="Glavina Del Rio T."/>
            <person name="Lucas S."/>
            <person name="Chen F."/>
            <person name="Tice H."/>
            <person name="Pitluck S."/>
            <person name="Cheng J.F."/>
            <person name="Copeland A."/>
            <person name="Saunders E."/>
            <person name="Brettin T."/>
            <person name="Detter J.C."/>
            <person name="Bruce D."/>
            <person name="Goodwin L."/>
            <person name="Pati A."/>
            <person name="Ivanova N."/>
            <person name="Mavromatis K."/>
            <person name="Ovchinnikova G."/>
            <person name="Chen A."/>
            <person name="Palaniappan K."/>
            <person name="Land M."/>
            <person name="Hauser L."/>
            <person name="Chang Y.J."/>
            <person name="Jeffries C.D."/>
            <person name="Chain P."/>
            <person name="Goker M."/>
            <person name="Bristow J."/>
            <person name="Eisen J.A."/>
            <person name="Markowitz V."/>
            <person name="Hugenholtz P."/>
            <person name="Kyrpides N.C."/>
            <person name="Klenk H.P."/>
            <person name="Han C."/>
        </authorList>
    </citation>
    <scope>NUCLEOTIDE SEQUENCE [LARGE SCALE GENOMIC DNA]</scope>
    <source>
        <strain evidence="13">ATCC 14870 / DSM 20603 / BCRC 15368 / CIP 55.134 / JCM 11481 / NBRC 15587 / NCTC 10816 / Prevot 55134</strain>
    </source>
</reference>
<feature type="compositionally biased region" description="Low complexity" evidence="9">
    <location>
        <begin position="450"/>
        <end position="463"/>
    </location>
</feature>
<dbReference type="FunFam" id="3.30.200.20:FF:000035">
    <property type="entry name" value="Serine/threonine protein kinase Stk1"/>
    <property type="match status" value="1"/>
</dbReference>